<evidence type="ECO:0000256" key="1">
    <source>
        <dbReference type="ARBA" id="ARBA00023015"/>
    </source>
</evidence>
<dbReference type="Pfam" id="PF00392">
    <property type="entry name" value="GntR"/>
    <property type="match status" value="1"/>
</dbReference>
<dbReference type="InterPro" id="IPR008920">
    <property type="entry name" value="TF_FadR/GntR_C"/>
</dbReference>
<dbReference type="SMART" id="SM00895">
    <property type="entry name" value="FCD"/>
    <property type="match status" value="1"/>
</dbReference>
<dbReference type="SMART" id="SM00345">
    <property type="entry name" value="HTH_GNTR"/>
    <property type="match status" value="1"/>
</dbReference>
<accession>A0A1M7RZT7</accession>
<dbReference type="EMBL" id="FRDL01000001">
    <property type="protein sequence ID" value="SHN51698.1"/>
    <property type="molecule type" value="Genomic_DNA"/>
</dbReference>
<keyword evidence="6" id="KW-1185">Reference proteome</keyword>
<organism evidence="5 6">
    <name type="scientific">Oceanicella actignis</name>
    <dbReference type="NCBI Taxonomy" id="1189325"/>
    <lineage>
        <taxon>Bacteria</taxon>
        <taxon>Pseudomonadati</taxon>
        <taxon>Pseudomonadota</taxon>
        <taxon>Alphaproteobacteria</taxon>
        <taxon>Rhodobacterales</taxon>
        <taxon>Paracoccaceae</taxon>
        <taxon>Oceanicella</taxon>
    </lineage>
</organism>
<dbReference type="STRING" id="1189325.SAMN04488119_102165"/>
<name>A0A1M7RZT7_9RHOB</name>
<dbReference type="InterPro" id="IPR036388">
    <property type="entry name" value="WH-like_DNA-bd_sf"/>
</dbReference>
<keyword evidence="3" id="KW-0804">Transcription</keyword>
<dbReference type="PANTHER" id="PTHR43537:SF5">
    <property type="entry name" value="UXU OPERON TRANSCRIPTIONAL REGULATOR"/>
    <property type="match status" value="1"/>
</dbReference>
<keyword evidence="1" id="KW-0805">Transcription regulation</keyword>
<dbReference type="Pfam" id="PF07729">
    <property type="entry name" value="FCD"/>
    <property type="match status" value="1"/>
</dbReference>
<dbReference type="SUPFAM" id="SSF48008">
    <property type="entry name" value="GntR ligand-binding domain-like"/>
    <property type="match status" value="1"/>
</dbReference>
<evidence type="ECO:0000256" key="3">
    <source>
        <dbReference type="ARBA" id="ARBA00023163"/>
    </source>
</evidence>
<dbReference type="Proteomes" id="UP000184066">
    <property type="component" value="Unassembled WGS sequence"/>
</dbReference>
<dbReference type="SUPFAM" id="SSF46785">
    <property type="entry name" value="Winged helix' DNA-binding domain"/>
    <property type="match status" value="1"/>
</dbReference>
<keyword evidence="2 5" id="KW-0238">DNA-binding</keyword>
<gene>
    <name evidence="5" type="ORF">SAMN05216200_101353</name>
</gene>
<dbReference type="GO" id="GO:0003700">
    <property type="term" value="F:DNA-binding transcription factor activity"/>
    <property type="evidence" value="ECO:0007669"/>
    <property type="project" value="InterPro"/>
</dbReference>
<dbReference type="InterPro" id="IPR000524">
    <property type="entry name" value="Tscrpt_reg_HTH_GntR"/>
</dbReference>
<reference evidence="5 6" key="1">
    <citation type="submission" date="2016-12" db="EMBL/GenBank/DDBJ databases">
        <authorList>
            <person name="Song W.-J."/>
            <person name="Kurnit D.M."/>
        </authorList>
    </citation>
    <scope>NUCLEOTIDE SEQUENCE [LARGE SCALE GENOMIC DNA]</scope>
    <source>
        <strain evidence="5 6">CGMCC 1.10808</strain>
    </source>
</reference>
<dbReference type="InterPro" id="IPR011711">
    <property type="entry name" value="GntR_C"/>
</dbReference>
<dbReference type="GO" id="GO:0003677">
    <property type="term" value="F:DNA binding"/>
    <property type="evidence" value="ECO:0007669"/>
    <property type="project" value="UniProtKB-KW"/>
</dbReference>
<dbReference type="InterPro" id="IPR036390">
    <property type="entry name" value="WH_DNA-bd_sf"/>
</dbReference>
<dbReference type="Gene3D" id="1.10.10.10">
    <property type="entry name" value="Winged helix-like DNA-binding domain superfamily/Winged helix DNA-binding domain"/>
    <property type="match status" value="1"/>
</dbReference>
<dbReference type="PROSITE" id="PS50949">
    <property type="entry name" value="HTH_GNTR"/>
    <property type="match status" value="1"/>
</dbReference>
<feature type="domain" description="HTH gntR-type" evidence="4">
    <location>
        <begin position="11"/>
        <end position="78"/>
    </location>
</feature>
<proteinExistence type="predicted"/>
<evidence type="ECO:0000259" key="4">
    <source>
        <dbReference type="PROSITE" id="PS50949"/>
    </source>
</evidence>
<dbReference type="PANTHER" id="PTHR43537">
    <property type="entry name" value="TRANSCRIPTIONAL REGULATOR, GNTR FAMILY"/>
    <property type="match status" value="1"/>
</dbReference>
<dbReference type="OrthoDB" id="9788098at2"/>
<dbReference type="Gene3D" id="1.20.120.530">
    <property type="entry name" value="GntR ligand-binding domain-like"/>
    <property type="match status" value="1"/>
</dbReference>
<sequence length="227" mass="25449">MVTASRLPERRTNVDYVFDTLHDEILSLKLRPGDRISEAEIAARLGVSRQPVRDAFSRLENLDLVVIRPQRATEIKRFSRLGIRKSRFIRAAIEAEVLRLAAARCDAQGRRALERSLDEQRAALRAGDYRRFAQLDYTFHQALCGVAGVPFAYDAIAAEKAKVDRLCVLGLSREDRMPMLLGDHEEIAARVIAGDAEGAVAAGKLHLTRLDDTINAIEKQHPAYFED</sequence>
<dbReference type="RefSeq" id="WP_072745918.1">
    <property type="nucleotide sequence ID" value="NZ_FOHL01000002.1"/>
</dbReference>
<dbReference type="AlphaFoldDB" id="A0A1M7RZT7"/>
<protein>
    <submittedName>
        <fullName evidence="5">DNA-binding transcriptional regulator, GntR family</fullName>
    </submittedName>
</protein>
<evidence type="ECO:0000313" key="5">
    <source>
        <dbReference type="EMBL" id="SHN51698.1"/>
    </source>
</evidence>
<evidence type="ECO:0000313" key="6">
    <source>
        <dbReference type="Proteomes" id="UP000184066"/>
    </source>
</evidence>
<evidence type="ECO:0000256" key="2">
    <source>
        <dbReference type="ARBA" id="ARBA00023125"/>
    </source>
</evidence>
<dbReference type="CDD" id="cd07377">
    <property type="entry name" value="WHTH_GntR"/>
    <property type="match status" value="1"/>
</dbReference>